<evidence type="ECO:0000313" key="1">
    <source>
        <dbReference type="EMBL" id="MBB4290678.1"/>
    </source>
</evidence>
<sequence length="36" mass="4158">MPESEVGQRVLQFQQDVQIELVLNHQNGPLPKSQNR</sequence>
<dbReference type="EMBL" id="JACIGO010000002">
    <property type="protein sequence ID" value="MBB4290678.1"/>
    <property type="molecule type" value="Genomic_DNA"/>
</dbReference>
<organism evidence="1 2">
    <name type="scientific">Rhizobium leguminosarum</name>
    <dbReference type="NCBI Taxonomy" id="384"/>
    <lineage>
        <taxon>Bacteria</taxon>
        <taxon>Pseudomonadati</taxon>
        <taxon>Pseudomonadota</taxon>
        <taxon>Alphaproteobacteria</taxon>
        <taxon>Hyphomicrobiales</taxon>
        <taxon>Rhizobiaceae</taxon>
        <taxon>Rhizobium/Agrobacterium group</taxon>
        <taxon>Rhizobium</taxon>
    </lineage>
</organism>
<reference evidence="1 2" key="1">
    <citation type="submission" date="2020-08" db="EMBL/GenBank/DDBJ databases">
        <title>Genomic Encyclopedia of Type Strains, Phase IV (KMG-V): Genome sequencing to study the core and pangenomes of soil and plant-associated prokaryotes.</title>
        <authorList>
            <person name="Whitman W."/>
        </authorList>
    </citation>
    <scope>NUCLEOTIDE SEQUENCE [LARGE SCALE GENOMIC DNA]</scope>
    <source>
        <strain evidence="1 2">SEMIA 415</strain>
    </source>
</reference>
<gene>
    <name evidence="1" type="ORF">GGE16_002718</name>
</gene>
<comment type="caution">
    <text evidence="1">The sequence shown here is derived from an EMBL/GenBank/DDBJ whole genome shotgun (WGS) entry which is preliminary data.</text>
</comment>
<evidence type="ECO:0000313" key="2">
    <source>
        <dbReference type="Proteomes" id="UP000538507"/>
    </source>
</evidence>
<dbReference type="AlphaFoldDB" id="A0AAE2MJS5"/>
<dbReference type="Proteomes" id="UP000538507">
    <property type="component" value="Unassembled WGS sequence"/>
</dbReference>
<proteinExistence type="predicted"/>
<name>A0AAE2MJS5_RHILE</name>
<protein>
    <submittedName>
        <fullName evidence="1">Uncharacterized protein</fullName>
    </submittedName>
</protein>
<accession>A0AAE2MJS5</accession>